<dbReference type="InterPro" id="IPR001623">
    <property type="entry name" value="DnaJ_domain"/>
</dbReference>
<name>A0A7D8YJX5_9HELO</name>
<proteinExistence type="inferred from homology"/>
<evidence type="ECO:0000259" key="4">
    <source>
        <dbReference type="PROSITE" id="PS50076"/>
    </source>
</evidence>
<feature type="compositionally biased region" description="Polar residues" evidence="3">
    <location>
        <begin position="53"/>
        <end position="74"/>
    </location>
</feature>
<evidence type="ECO:0000256" key="1">
    <source>
        <dbReference type="ARBA" id="ARBA00010476"/>
    </source>
</evidence>
<dbReference type="NCBIfam" id="TIGR00714">
    <property type="entry name" value="hscB"/>
    <property type="match status" value="1"/>
</dbReference>
<dbReference type="InterPro" id="IPR036386">
    <property type="entry name" value="HscB_C_sf"/>
</dbReference>
<dbReference type="GO" id="GO:0001671">
    <property type="term" value="F:ATPase activator activity"/>
    <property type="evidence" value="ECO:0007669"/>
    <property type="project" value="InterPro"/>
</dbReference>
<dbReference type="SUPFAM" id="SSF47144">
    <property type="entry name" value="HSC20 (HSCB), C-terminal oligomerisation domain"/>
    <property type="match status" value="1"/>
</dbReference>
<dbReference type="GO" id="GO:0051087">
    <property type="term" value="F:protein-folding chaperone binding"/>
    <property type="evidence" value="ECO:0007669"/>
    <property type="project" value="InterPro"/>
</dbReference>
<accession>A0A7D8YJX5</accession>
<dbReference type="PANTHER" id="PTHR14021">
    <property type="entry name" value="IRON-SULFUR CLUSTER CO-CHAPERONE PROTEIN HSCB"/>
    <property type="match status" value="1"/>
</dbReference>
<dbReference type="GO" id="GO:0051259">
    <property type="term" value="P:protein complex oligomerization"/>
    <property type="evidence" value="ECO:0007669"/>
    <property type="project" value="InterPro"/>
</dbReference>
<feature type="domain" description="J" evidence="4">
    <location>
        <begin position="80"/>
        <end position="157"/>
    </location>
</feature>
<dbReference type="GO" id="GO:0044571">
    <property type="term" value="P:[2Fe-2S] cluster assembly"/>
    <property type="evidence" value="ECO:0007669"/>
    <property type="project" value="InterPro"/>
</dbReference>
<comment type="caution">
    <text evidence="5">The sequence shown here is derived from an EMBL/GenBank/DDBJ whole genome shotgun (WGS) entry which is preliminary data.</text>
</comment>
<feature type="region of interest" description="Disordered" evidence="3">
    <location>
        <begin position="50"/>
        <end position="74"/>
    </location>
</feature>
<dbReference type="InterPro" id="IPR036869">
    <property type="entry name" value="J_dom_sf"/>
</dbReference>
<evidence type="ECO:0000313" key="6">
    <source>
        <dbReference type="Proteomes" id="UP000481288"/>
    </source>
</evidence>
<evidence type="ECO:0000256" key="3">
    <source>
        <dbReference type="SAM" id="MobiDB-lite"/>
    </source>
</evidence>
<dbReference type="Proteomes" id="UP000481288">
    <property type="component" value="Unassembled WGS sequence"/>
</dbReference>
<keyword evidence="2" id="KW-0143">Chaperone</keyword>
<dbReference type="GO" id="GO:0005739">
    <property type="term" value="C:mitochondrion"/>
    <property type="evidence" value="ECO:0007669"/>
    <property type="project" value="TreeGrafter"/>
</dbReference>
<dbReference type="OrthoDB" id="448954at2759"/>
<protein>
    <submittedName>
        <fullName evidence="5">J-type co-chaperone JAC1, mitochondrial</fullName>
    </submittedName>
</protein>
<organism evidence="5 6">
    <name type="scientific">Lachnellula cervina</name>
    <dbReference type="NCBI Taxonomy" id="1316786"/>
    <lineage>
        <taxon>Eukaryota</taxon>
        <taxon>Fungi</taxon>
        <taxon>Dikarya</taxon>
        <taxon>Ascomycota</taxon>
        <taxon>Pezizomycotina</taxon>
        <taxon>Leotiomycetes</taxon>
        <taxon>Helotiales</taxon>
        <taxon>Lachnaceae</taxon>
        <taxon>Lachnellula</taxon>
    </lineage>
</organism>
<dbReference type="CDD" id="cd06257">
    <property type="entry name" value="DnaJ"/>
    <property type="match status" value="1"/>
</dbReference>
<dbReference type="InterPro" id="IPR004640">
    <property type="entry name" value="HscB"/>
</dbReference>
<gene>
    <name evidence="5" type="primary">JAC1</name>
    <name evidence="5" type="ORF">LCER1_G008498</name>
</gene>
<evidence type="ECO:0000256" key="2">
    <source>
        <dbReference type="ARBA" id="ARBA00023186"/>
    </source>
</evidence>
<keyword evidence="6" id="KW-1185">Reference proteome</keyword>
<dbReference type="Gene3D" id="1.20.1280.20">
    <property type="entry name" value="HscB, C-terminal domain"/>
    <property type="match status" value="1"/>
</dbReference>
<dbReference type="AlphaFoldDB" id="A0A7D8YJX5"/>
<dbReference type="Pfam" id="PF07743">
    <property type="entry name" value="HSCB_C"/>
    <property type="match status" value="1"/>
</dbReference>
<dbReference type="PROSITE" id="PS50076">
    <property type="entry name" value="DNAJ_2"/>
    <property type="match status" value="1"/>
</dbReference>
<dbReference type="SMART" id="SM00271">
    <property type="entry name" value="DnaJ"/>
    <property type="match status" value="1"/>
</dbReference>
<comment type="similarity">
    <text evidence="1">Belongs to the HscB family.</text>
</comment>
<evidence type="ECO:0000313" key="5">
    <source>
        <dbReference type="EMBL" id="TVY50591.1"/>
    </source>
</evidence>
<dbReference type="PANTHER" id="PTHR14021:SF15">
    <property type="entry name" value="IRON-SULFUR CLUSTER CO-CHAPERONE PROTEIN HSCB"/>
    <property type="match status" value="1"/>
</dbReference>
<sequence>MRSSILKRNQQVLRLCDASPHRSFATISSRNPLPPPPLCQSCSRRLFRPEAQSAPQRRWQNSSTISKEAPFETSTPIPQTHYEFFPQTIPQGPPPTGPFHIDPRTLRKEFLQLQAIAHPDRHPSHLKTRAEATSARINEAYKTLQNPLLRAQYLLSLRGIDVAEDETAKIDDPELLMEVLDTREEIEEAEEEGELEGLKKVNDERIAASEKVLDSAFREDDMEGAKGEAVRLRYWVNIKESLDAWEKGSRLCLCTKVGKRHEISEYL</sequence>
<reference evidence="5 6" key="1">
    <citation type="submission" date="2018-05" db="EMBL/GenBank/DDBJ databases">
        <title>Whole genome sequencing for identification of molecular markers to develop diagnostic detection tools for the regulated plant pathogen Lachnellula willkommii.</title>
        <authorList>
            <person name="Giroux E."/>
            <person name="Bilodeau G."/>
        </authorList>
    </citation>
    <scope>NUCLEOTIDE SEQUENCE [LARGE SCALE GENOMIC DNA]</scope>
    <source>
        <strain evidence="5 6">CBS 625.97</strain>
    </source>
</reference>
<dbReference type="SUPFAM" id="SSF46565">
    <property type="entry name" value="Chaperone J-domain"/>
    <property type="match status" value="1"/>
</dbReference>
<dbReference type="Gene3D" id="1.10.287.110">
    <property type="entry name" value="DnaJ domain"/>
    <property type="match status" value="1"/>
</dbReference>
<dbReference type="EMBL" id="QGMG01001079">
    <property type="protein sequence ID" value="TVY50591.1"/>
    <property type="molecule type" value="Genomic_DNA"/>
</dbReference>
<dbReference type="InterPro" id="IPR009073">
    <property type="entry name" value="HscB_oligo_C"/>
</dbReference>